<keyword evidence="7 8" id="KW-0472">Membrane</keyword>
<evidence type="ECO:0000313" key="10">
    <source>
        <dbReference type="EMBL" id="WTY34521.1"/>
    </source>
</evidence>
<protein>
    <submittedName>
        <fullName evidence="10">Cation:proton antiporter</fullName>
    </submittedName>
</protein>
<keyword evidence="4 8" id="KW-0812">Transmembrane</keyword>
<feature type="transmembrane region" description="Helical" evidence="8">
    <location>
        <begin position="304"/>
        <end position="324"/>
    </location>
</feature>
<evidence type="ECO:0000313" key="11">
    <source>
        <dbReference type="Proteomes" id="UP001621418"/>
    </source>
</evidence>
<feature type="transmembrane region" description="Helical" evidence="8">
    <location>
        <begin position="189"/>
        <end position="211"/>
    </location>
</feature>
<evidence type="ECO:0000256" key="3">
    <source>
        <dbReference type="ARBA" id="ARBA00022449"/>
    </source>
</evidence>
<evidence type="ECO:0000256" key="2">
    <source>
        <dbReference type="ARBA" id="ARBA00022448"/>
    </source>
</evidence>
<dbReference type="PANTHER" id="PTHR32507:SF8">
    <property type="entry name" value="CNH1P"/>
    <property type="match status" value="1"/>
</dbReference>
<evidence type="ECO:0000256" key="4">
    <source>
        <dbReference type="ARBA" id="ARBA00022692"/>
    </source>
</evidence>
<gene>
    <name evidence="10" type="ORF">OG308_24815</name>
</gene>
<feature type="transmembrane region" description="Helical" evidence="8">
    <location>
        <begin position="159"/>
        <end position="177"/>
    </location>
</feature>
<sequence length="401" mass="42403">MTGVILAVSSALVVWAMLAGWFERHRITAPMVVVAAGIIVGFASYDHVAEVLDAHAALEVAEIILAVLLFIDSSEARGRLLGGHPGVVVRMMVVALPLSIAAAMLLGSWLFPTAGWALLLVIACVVMPTDFSPATSILRDKRVPERVRDVLNIEAGYKDGILAPVLFFGVALTVGTAPSETVLGALGSAAWAVAVAIMVGVAIGFVLGTTVNAAERRGLMTTQSERMVVVAAPLLTFAVVHELGGNEFVAPFLCGVLFHHLRRQSENFAEGHRLIDDVGFLLTTQMWFAFGAAAVVALAGEVDWQLIVFCAAVLTVARMVPVAISLLGSKVPRREVLLLGWIGPRGTPSIIFGLLAFNLLPEQYGEPVLTVMVMTVLGSIVLHGVGSTLAAHLLRRSSPVT</sequence>
<keyword evidence="11" id="KW-1185">Reference proteome</keyword>
<feature type="transmembrane region" description="Helical" evidence="8">
    <location>
        <begin position="54"/>
        <end position="71"/>
    </location>
</feature>
<proteinExistence type="predicted"/>
<keyword evidence="3" id="KW-0050">Antiport</keyword>
<organism evidence="10 11">
    <name type="scientific">Nocardia salmonicida</name>
    <dbReference type="NCBI Taxonomy" id="53431"/>
    <lineage>
        <taxon>Bacteria</taxon>
        <taxon>Bacillati</taxon>
        <taxon>Actinomycetota</taxon>
        <taxon>Actinomycetes</taxon>
        <taxon>Mycobacteriales</taxon>
        <taxon>Nocardiaceae</taxon>
        <taxon>Nocardia</taxon>
    </lineage>
</organism>
<evidence type="ECO:0000256" key="1">
    <source>
        <dbReference type="ARBA" id="ARBA00004651"/>
    </source>
</evidence>
<dbReference type="EMBL" id="CP109527">
    <property type="protein sequence ID" value="WTY34521.1"/>
    <property type="molecule type" value="Genomic_DNA"/>
</dbReference>
<feature type="domain" description="Cation/H+ exchanger transmembrane" evidence="9">
    <location>
        <begin position="14"/>
        <end position="386"/>
    </location>
</feature>
<feature type="transmembrane region" description="Helical" evidence="8">
    <location>
        <begin position="278"/>
        <end position="298"/>
    </location>
</feature>
<evidence type="ECO:0000256" key="5">
    <source>
        <dbReference type="ARBA" id="ARBA00022989"/>
    </source>
</evidence>
<keyword evidence="5 8" id="KW-1133">Transmembrane helix</keyword>
<comment type="subcellular location">
    <subcellularLocation>
        <location evidence="1">Cell membrane</location>
        <topology evidence="1">Multi-pass membrane protein</topology>
    </subcellularLocation>
</comment>
<accession>A0ABZ1N3I3</accession>
<feature type="transmembrane region" description="Helical" evidence="8">
    <location>
        <begin position="29"/>
        <end position="48"/>
    </location>
</feature>
<keyword evidence="6" id="KW-0406">Ion transport</keyword>
<keyword evidence="2" id="KW-0813">Transport</keyword>
<dbReference type="PANTHER" id="PTHR32507">
    <property type="entry name" value="NA(+)/H(+) ANTIPORTER 1"/>
    <property type="match status" value="1"/>
</dbReference>
<dbReference type="Proteomes" id="UP001621418">
    <property type="component" value="Chromosome"/>
</dbReference>
<evidence type="ECO:0000256" key="6">
    <source>
        <dbReference type="ARBA" id="ARBA00023065"/>
    </source>
</evidence>
<evidence type="ECO:0000256" key="7">
    <source>
        <dbReference type="ARBA" id="ARBA00023136"/>
    </source>
</evidence>
<evidence type="ECO:0000259" key="9">
    <source>
        <dbReference type="Pfam" id="PF00999"/>
    </source>
</evidence>
<dbReference type="Pfam" id="PF00999">
    <property type="entry name" value="Na_H_Exchanger"/>
    <property type="match status" value="1"/>
</dbReference>
<evidence type="ECO:0000256" key="8">
    <source>
        <dbReference type="SAM" id="Phobius"/>
    </source>
</evidence>
<feature type="transmembrane region" description="Helical" evidence="8">
    <location>
        <begin position="6"/>
        <end position="22"/>
    </location>
</feature>
<dbReference type="InterPro" id="IPR006153">
    <property type="entry name" value="Cation/H_exchanger_TM"/>
</dbReference>
<feature type="transmembrane region" description="Helical" evidence="8">
    <location>
        <begin position="92"/>
        <end position="111"/>
    </location>
</feature>
<feature type="transmembrane region" description="Helical" evidence="8">
    <location>
        <begin position="336"/>
        <end position="357"/>
    </location>
</feature>
<feature type="transmembrane region" description="Helical" evidence="8">
    <location>
        <begin position="369"/>
        <end position="394"/>
    </location>
</feature>
<name>A0ABZ1N3I3_9NOCA</name>
<dbReference type="RefSeq" id="WP_364653641.1">
    <property type="nucleotide sequence ID" value="NZ_CP109527.1"/>
</dbReference>
<feature type="transmembrane region" description="Helical" evidence="8">
    <location>
        <begin position="117"/>
        <end position="138"/>
    </location>
</feature>
<reference evidence="10 11" key="1">
    <citation type="submission" date="2022-10" db="EMBL/GenBank/DDBJ databases">
        <title>The complete genomes of actinobacterial strains from the NBC collection.</title>
        <authorList>
            <person name="Joergensen T.S."/>
            <person name="Alvarez Arevalo M."/>
            <person name="Sterndorff E.B."/>
            <person name="Faurdal D."/>
            <person name="Vuksanovic O."/>
            <person name="Mourched A.-S."/>
            <person name="Charusanti P."/>
            <person name="Shaw S."/>
            <person name="Blin K."/>
            <person name="Weber T."/>
        </authorList>
    </citation>
    <scope>NUCLEOTIDE SEQUENCE [LARGE SCALE GENOMIC DNA]</scope>
    <source>
        <strain evidence="10 11">NBC_01413</strain>
    </source>
</reference>